<dbReference type="Proteomes" id="UP001417504">
    <property type="component" value="Unassembled WGS sequence"/>
</dbReference>
<evidence type="ECO:0000256" key="1">
    <source>
        <dbReference type="SAM" id="MobiDB-lite"/>
    </source>
</evidence>
<dbReference type="EMBL" id="JBBNAE010000006">
    <property type="protein sequence ID" value="KAK9116351.1"/>
    <property type="molecule type" value="Genomic_DNA"/>
</dbReference>
<organism evidence="2 3">
    <name type="scientific">Stephania japonica</name>
    <dbReference type="NCBI Taxonomy" id="461633"/>
    <lineage>
        <taxon>Eukaryota</taxon>
        <taxon>Viridiplantae</taxon>
        <taxon>Streptophyta</taxon>
        <taxon>Embryophyta</taxon>
        <taxon>Tracheophyta</taxon>
        <taxon>Spermatophyta</taxon>
        <taxon>Magnoliopsida</taxon>
        <taxon>Ranunculales</taxon>
        <taxon>Menispermaceae</taxon>
        <taxon>Menispermoideae</taxon>
        <taxon>Cissampelideae</taxon>
        <taxon>Stephania</taxon>
    </lineage>
</organism>
<comment type="caution">
    <text evidence="2">The sequence shown here is derived from an EMBL/GenBank/DDBJ whole genome shotgun (WGS) entry which is preliminary data.</text>
</comment>
<reference evidence="2 3" key="1">
    <citation type="submission" date="2024-01" db="EMBL/GenBank/DDBJ databases">
        <title>Genome assemblies of Stephania.</title>
        <authorList>
            <person name="Yang L."/>
        </authorList>
    </citation>
    <scope>NUCLEOTIDE SEQUENCE [LARGE SCALE GENOMIC DNA]</scope>
    <source>
        <strain evidence="2">QJT</strain>
        <tissue evidence="2">Leaf</tissue>
    </source>
</reference>
<evidence type="ECO:0000313" key="3">
    <source>
        <dbReference type="Proteomes" id="UP001417504"/>
    </source>
</evidence>
<name>A0AAP0NTV4_9MAGN</name>
<evidence type="ECO:0000313" key="2">
    <source>
        <dbReference type="EMBL" id="KAK9116351.1"/>
    </source>
</evidence>
<sequence>MGSSYETFETYWERTGTGKGNGKGKVRGGRGSRLEGERIVEKNMGDRRRRGDREEWGVGGWVGRRTIGIVSRI</sequence>
<feature type="compositionally biased region" description="Basic and acidic residues" evidence="1">
    <location>
        <begin position="32"/>
        <end position="52"/>
    </location>
</feature>
<gene>
    <name evidence="2" type="ORF">Sjap_015298</name>
</gene>
<feature type="region of interest" description="Disordered" evidence="1">
    <location>
        <begin position="1"/>
        <end position="52"/>
    </location>
</feature>
<dbReference type="AlphaFoldDB" id="A0AAP0NTV4"/>
<accession>A0AAP0NTV4</accession>
<keyword evidence="3" id="KW-1185">Reference proteome</keyword>
<proteinExistence type="predicted"/>
<protein>
    <submittedName>
        <fullName evidence="2">Uncharacterized protein</fullName>
    </submittedName>
</protein>